<reference evidence="2" key="1">
    <citation type="submission" date="2016-06" db="EMBL/GenBank/DDBJ databases">
        <title>De novo assembly and RNA-Seq shows season-dependent expression and editing in black bear kidneys.</title>
        <authorList>
            <person name="Korstanje R."/>
            <person name="Srivastava A."/>
            <person name="Sarsani V.K."/>
            <person name="Sheehan S.M."/>
            <person name="Seger R.L."/>
            <person name="Barter M.E."/>
            <person name="Lindqvist C."/>
            <person name="Brody L.C."/>
            <person name="Mullikin J.C."/>
        </authorList>
    </citation>
    <scope>NUCLEOTIDE SEQUENCE [LARGE SCALE GENOMIC DNA]</scope>
</reference>
<reference evidence="1" key="2">
    <citation type="submission" date="2025-08" db="UniProtKB">
        <authorList>
            <consortium name="Ensembl"/>
        </authorList>
    </citation>
    <scope>IDENTIFICATION</scope>
</reference>
<protein>
    <submittedName>
        <fullName evidence="1">Uncharacterized protein</fullName>
    </submittedName>
</protein>
<evidence type="ECO:0000313" key="1">
    <source>
        <dbReference type="Ensembl" id="ENSUAMP00000013859.1"/>
    </source>
</evidence>
<proteinExistence type="predicted"/>
<dbReference type="GeneTree" id="ENSGT00950000185448"/>
<dbReference type="AlphaFoldDB" id="A0A452R5R6"/>
<organism evidence="1 2">
    <name type="scientific">Ursus americanus</name>
    <name type="common">American black bear</name>
    <name type="synonym">Euarctos americanus</name>
    <dbReference type="NCBI Taxonomy" id="9643"/>
    <lineage>
        <taxon>Eukaryota</taxon>
        <taxon>Metazoa</taxon>
        <taxon>Chordata</taxon>
        <taxon>Craniata</taxon>
        <taxon>Vertebrata</taxon>
        <taxon>Euteleostomi</taxon>
        <taxon>Mammalia</taxon>
        <taxon>Eutheria</taxon>
        <taxon>Laurasiatheria</taxon>
        <taxon>Carnivora</taxon>
        <taxon>Caniformia</taxon>
        <taxon>Ursidae</taxon>
        <taxon>Ursus</taxon>
    </lineage>
</organism>
<name>A0A452R5R6_URSAM</name>
<accession>A0A452R5R6</accession>
<keyword evidence="2" id="KW-1185">Reference proteome</keyword>
<evidence type="ECO:0000313" key="2">
    <source>
        <dbReference type="Proteomes" id="UP000291022"/>
    </source>
</evidence>
<reference evidence="1" key="3">
    <citation type="submission" date="2025-09" db="UniProtKB">
        <authorList>
            <consortium name="Ensembl"/>
        </authorList>
    </citation>
    <scope>IDENTIFICATION</scope>
</reference>
<dbReference type="STRING" id="9643.ENSUAMP00000013859"/>
<dbReference type="Ensembl" id="ENSUAMT00000015555.1">
    <property type="protein sequence ID" value="ENSUAMP00000013859.1"/>
    <property type="gene ID" value="ENSUAMG00000011153.1"/>
</dbReference>
<dbReference type="Proteomes" id="UP000291022">
    <property type="component" value="Unassembled WGS sequence"/>
</dbReference>
<sequence length="56" mass="6319">PPPAPQPAQHPGLRRQVEPPAQLLRLFYCTVLVCSKEIAALTDFSELSWLLEKFCI</sequence>